<dbReference type="EMBL" id="JABBGI010000010">
    <property type="protein sequence ID" value="NML70040.1"/>
    <property type="molecule type" value="Genomic_DNA"/>
</dbReference>
<sequence>MTEEILNKQLSEIPDETLIEKSREILKDWCNGGKKFTMSVPPTKNCPDLLIAELIERFKRYSDHNGQNKPYNA</sequence>
<proteinExistence type="predicted"/>
<keyword evidence="2" id="KW-1185">Reference proteome</keyword>
<accession>A0A7Y0AMP5</accession>
<comment type="caution">
    <text evidence="1">The sequence shown here is derived from an EMBL/GenBank/DDBJ whole genome shotgun (WGS) entry which is preliminary data.</text>
</comment>
<organism evidence="1 2">
    <name type="scientific">Chryseobacterium antibioticum</name>
    <dbReference type="NCBI Taxonomy" id="2728847"/>
    <lineage>
        <taxon>Bacteria</taxon>
        <taxon>Pseudomonadati</taxon>
        <taxon>Bacteroidota</taxon>
        <taxon>Flavobacteriia</taxon>
        <taxon>Flavobacteriales</taxon>
        <taxon>Weeksellaceae</taxon>
        <taxon>Chryseobacterium group</taxon>
        <taxon>Chryseobacterium</taxon>
    </lineage>
</organism>
<dbReference type="RefSeq" id="WP_169234579.1">
    <property type="nucleotide sequence ID" value="NZ_JABBGI010000010.1"/>
</dbReference>
<gene>
    <name evidence="1" type="ORF">HHL23_09525</name>
</gene>
<reference evidence="1 2" key="1">
    <citation type="submission" date="2020-04" db="EMBL/GenBank/DDBJ databases">
        <title>Chryseobacterium sp. RP-3-3 sp. nov., isolated from Jeju soil.</title>
        <authorList>
            <person name="Dahal R.H."/>
        </authorList>
    </citation>
    <scope>NUCLEOTIDE SEQUENCE [LARGE SCALE GENOMIC DNA]</scope>
    <source>
        <strain evidence="1 2">RP-3-3</strain>
    </source>
</reference>
<protein>
    <submittedName>
        <fullName evidence="1">Uncharacterized protein</fullName>
    </submittedName>
</protein>
<evidence type="ECO:0000313" key="2">
    <source>
        <dbReference type="Proteomes" id="UP000544054"/>
    </source>
</evidence>
<name>A0A7Y0AMP5_9FLAO</name>
<dbReference type="Proteomes" id="UP000544054">
    <property type="component" value="Unassembled WGS sequence"/>
</dbReference>
<dbReference type="AlphaFoldDB" id="A0A7Y0AMP5"/>
<evidence type="ECO:0000313" key="1">
    <source>
        <dbReference type="EMBL" id="NML70040.1"/>
    </source>
</evidence>